<organism evidence="1 2">
    <name type="scientific">Leuconostoc phage LN25</name>
    <dbReference type="NCBI Taxonomy" id="1262518"/>
    <lineage>
        <taxon>Viruses</taxon>
        <taxon>Duplodnaviria</taxon>
        <taxon>Heunggongvirae</taxon>
        <taxon>Uroviricota</taxon>
        <taxon>Caudoviricetes</taxon>
        <taxon>Mccleskeyvirinae</taxon>
        <taxon>Unaquatrovirus</taxon>
        <taxon>Unaquatrovirus LN25</taxon>
    </lineage>
</organism>
<keyword evidence="2" id="KW-1185">Reference proteome</keyword>
<proteinExistence type="predicted"/>
<sequence>MIDETTPRFFIIGITKENEQLVIDKLERSGFSNWWSLPEDTADYIYVSEGLGYQYMKLWGEIFDDFNQPRFTAEEYLCEPLFEIKEI</sequence>
<gene>
    <name evidence="1" type="ORF">phiLN25_040</name>
</gene>
<evidence type="ECO:0000313" key="2">
    <source>
        <dbReference type="Proteomes" id="UP000201442"/>
    </source>
</evidence>
<evidence type="ECO:0000313" key="1">
    <source>
        <dbReference type="EMBL" id="AFY98409.1"/>
    </source>
</evidence>
<dbReference type="OrthoDB" id="23256at10239"/>
<dbReference type="GeneID" id="19735913"/>
<dbReference type="Proteomes" id="UP000201442">
    <property type="component" value="Segment"/>
</dbReference>
<reference evidence="1 2" key="1">
    <citation type="journal article" date="2014" name="Int. J. Food Microbiol.">
        <title>Sequence and comparative analysis of Leuconostoc dairy bacteriophages.</title>
        <authorList>
            <person name="Kot W."/>
            <person name="Hansen L.H."/>
            <person name="Neve H."/>
            <person name="Hammer K."/>
            <person name="Jacobsen S."/>
            <person name="Pedersen P.D."/>
            <person name="Sorensen S.J."/>
            <person name="Heller K.J."/>
            <person name="Vogensen F.K."/>
        </authorList>
    </citation>
    <scope>NUCLEOTIDE SEQUENCE [LARGE SCALE GENOMIC DNA]</scope>
</reference>
<accession>A0A059PB21</accession>
<dbReference type="EMBL" id="KC013026">
    <property type="protein sequence ID" value="AFY98409.1"/>
    <property type="molecule type" value="Genomic_DNA"/>
</dbReference>
<dbReference type="RefSeq" id="YP_009044800.1">
    <property type="nucleotide sequence ID" value="NC_024386.1"/>
</dbReference>
<protein>
    <submittedName>
        <fullName evidence="1">Uncharacterized protein</fullName>
    </submittedName>
</protein>
<dbReference type="KEGG" id="vg:19735913"/>
<name>A0A059PB21_9CAUD</name>